<evidence type="ECO:0000256" key="2">
    <source>
        <dbReference type="ARBA" id="ARBA00022525"/>
    </source>
</evidence>
<dbReference type="Pfam" id="PF08686">
    <property type="entry name" value="PLAC"/>
    <property type="match status" value="1"/>
</dbReference>
<dbReference type="Proteomes" id="UP001164746">
    <property type="component" value="Chromosome 3"/>
</dbReference>
<evidence type="ECO:0000313" key="8">
    <source>
        <dbReference type="EMBL" id="WAR00554.1"/>
    </source>
</evidence>
<keyword evidence="2" id="KW-0964">Secreted</keyword>
<feature type="chain" id="PRO_5047548743" evidence="6">
    <location>
        <begin position="25"/>
        <end position="692"/>
    </location>
</feature>
<dbReference type="SUPFAM" id="SSF82895">
    <property type="entry name" value="TSP-1 type 1 repeat"/>
    <property type="match status" value="6"/>
</dbReference>
<dbReference type="Pfam" id="PF05986">
    <property type="entry name" value="ADAMTS_spacer1"/>
    <property type="match status" value="1"/>
</dbReference>
<feature type="domain" description="PLAC" evidence="7">
    <location>
        <begin position="649"/>
        <end position="686"/>
    </location>
</feature>
<dbReference type="InterPro" id="IPR000884">
    <property type="entry name" value="TSP1_rpt"/>
</dbReference>
<evidence type="ECO:0000313" key="9">
    <source>
        <dbReference type="Proteomes" id="UP001164746"/>
    </source>
</evidence>
<evidence type="ECO:0000256" key="3">
    <source>
        <dbReference type="ARBA" id="ARBA00022729"/>
    </source>
</evidence>
<accession>A0ABY7DUJ3</accession>
<dbReference type="SMART" id="SM00209">
    <property type="entry name" value="TSP1"/>
    <property type="match status" value="6"/>
</dbReference>
<dbReference type="InterPro" id="IPR010909">
    <property type="entry name" value="PLAC"/>
</dbReference>
<evidence type="ECO:0000256" key="5">
    <source>
        <dbReference type="SAM" id="MobiDB-lite"/>
    </source>
</evidence>
<reference evidence="8" key="1">
    <citation type="submission" date="2022-11" db="EMBL/GenBank/DDBJ databases">
        <title>Centuries of genome instability and evolution in soft-shell clam transmissible cancer (bioRxiv).</title>
        <authorList>
            <person name="Hart S.F.M."/>
            <person name="Yonemitsu M.A."/>
            <person name="Giersch R.M."/>
            <person name="Beal B.F."/>
            <person name="Arriagada G."/>
            <person name="Davis B.W."/>
            <person name="Ostrander E.A."/>
            <person name="Goff S.P."/>
            <person name="Metzger M.J."/>
        </authorList>
    </citation>
    <scope>NUCLEOTIDE SEQUENCE</scope>
    <source>
        <strain evidence="8">MELC-2E11</strain>
        <tissue evidence="8">Siphon/mantle</tissue>
    </source>
</reference>
<dbReference type="PANTHER" id="PTHR13723:SF316">
    <property type="entry name" value="LONELY HEART, ISOFORM A"/>
    <property type="match status" value="1"/>
</dbReference>
<sequence length="692" mass="76194">MIQMCEQISFGIVLLLAEIGAVTSGFKCEQCRDADVCETVVGSLRHTVMGKGYNPVVDIPRGACNINVTEADKSNNVLALKAGNVFVINGNWKTDAPGDYTAAETIFRYRKSERPCPGECFRAVGPTLGKVIIQLLYHDHNPGVYYSYQVARHLKHLPDDPNVKSELREGSIGYKDLPDEKFTINEPGTFPIFVPIPGGRGIHHRGPVFSSDFTYRRKPNNTRRQRNRNKLTGGSNSQRRQSLTDVTYSRGEGETVHRLHGEGSVHISPETSTLYGEVVEGSGDGLVSVLDQHSWRLKGYTECTRPCGGGMQETVYDCVDTYTLHEVDAGLCGEAAVRPENRHRVCNAEPCTPSWYTDPWSPCSVTCGQGQRTRVVTCQQRISATDSQIIAESYCSSRKPATSRDCFRRSCYQWWTGVWGECTADCGLGSRVRTVECRNEVSEVSDRQLCGTGEPASKEACGSGTCTGTKWFFTDWTSSCSAECGGGVETRSIHCATDGGHFLPDHLCTTPARPAAERPCKQTSCGGQWFTGPWSKCSQTCGTGVKSRAVICMRRHGGGQVIADASECHLEERPKEAKPCREVECGNVWFKTDWSECSKPCGGGLQQRAVRCMAEDEATTGTCADRDRPRESQVCNTQPCSSWSTQDLHRGGCRDRYPNCGVVVEANLCRYPYYQRKCCRACAGTRTVGRDA</sequence>
<dbReference type="InterPro" id="IPR010294">
    <property type="entry name" value="ADAMTS_spacer1"/>
</dbReference>
<dbReference type="Gene3D" id="2.20.100.10">
    <property type="entry name" value="Thrombospondin type-1 (TSP1) repeat"/>
    <property type="match status" value="4"/>
</dbReference>
<dbReference type="EMBL" id="CP111014">
    <property type="protein sequence ID" value="WAR00554.1"/>
    <property type="molecule type" value="Genomic_DNA"/>
</dbReference>
<feature type="signal peptide" evidence="6">
    <location>
        <begin position="1"/>
        <end position="24"/>
    </location>
</feature>
<keyword evidence="3 6" id="KW-0732">Signal</keyword>
<dbReference type="Pfam" id="PF19030">
    <property type="entry name" value="TSP1_ADAMTS"/>
    <property type="match status" value="6"/>
</dbReference>
<protein>
    <submittedName>
        <fullName evidence="8">THSD4-like protein</fullName>
    </submittedName>
</protein>
<comment type="subcellular location">
    <subcellularLocation>
        <location evidence="1">Secreted</location>
    </subcellularLocation>
</comment>
<evidence type="ECO:0000259" key="7">
    <source>
        <dbReference type="PROSITE" id="PS50900"/>
    </source>
</evidence>
<gene>
    <name evidence="8" type="ORF">MAR_024926</name>
</gene>
<dbReference type="PROSITE" id="PS50092">
    <property type="entry name" value="TSP1"/>
    <property type="match status" value="5"/>
</dbReference>
<proteinExistence type="predicted"/>
<evidence type="ECO:0000256" key="4">
    <source>
        <dbReference type="ARBA" id="ARBA00022737"/>
    </source>
</evidence>
<evidence type="ECO:0000256" key="1">
    <source>
        <dbReference type="ARBA" id="ARBA00004613"/>
    </source>
</evidence>
<keyword evidence="4" id="KW-0677">Repeat</keyword>
<dbReference type="PANTHER" id="PTHR13723">
    <property type="entry name" value="ADAMTS A DISINTEGRIN AND METALLOPROTEASE WITH THROMBOSPONDIN MOTIFS PROTEASE"/>
    <property type="match status" value="1"/>
</dbReference>
<organism evidence="8 9">
    <name type="scientific">Mya arenaria</name>
    <name type="common">Soft-shell clam</name>
    <dbReference type="NCBI Taxonomy" id="6604"/>
    <lineage>
        <taxon>Eukaryota</taxon>
        <taxon>Metazoa</taxon>
        <taxon>Spiralia</taxon>
        <taxon>Lophotrochozoa</taxon>
        <taxon>Mollusca</taxon>
        <taxon>Bivalvia</taxon>
        <taxon>Autobranchia</taxon>
        <taxon>Heteroconchia</taxon>
        <taxon>Euheterodonta</taxon>
        <taxon>Imparidentia</taxon>
        <taxon>Neoheterodontei</taxon>
        <taxon>Myida</taxon>
        <taxon>Myoidea</taxon>
        <taxon>Myidae</taxon>
        <taxon>Mya</taxon>
    </lineage>
</organism>
<name>A0ABY7DUJ3_MYAAR</name>
<keyword evidence="9" id="KW-1185">Reference proteome</keyword>
<feature type="region of interest" description="Disordered" evidence="5">
    <location>
        <begin position="207"/>
        <end position="245"/>
    </location>
</feature>
<evidence type="ECO:0000256" key="6">
    <source>
        <dbReference type="SAM" id="SignalP"/>
    </source>
</evidence>
<feature type="compositionally biased region" description="Basic residues" evidence="5">
    <location>
        <begin position="216"/>
        <end position="229"/>
    </location>
</feature>
<feature type="compositionally biased region" description="Polar residues" evidence="5">
    <location>
        <begin position="230"/>
        <end position="245"/>
    </location>
</feature>
<dbReference type="PROSITE" id="PS50900">
    <property type="entry name" value="PLAC"/>
    <property type="match status" value="1"/>
</dbReference>
<dbReference type="Gene3D" id="2.60.120.830">
    <property type="match status" value="1"/>
</dbReference>
<dbReference type="InterPro" id="IPR050439">
    <property type="entry name" value="ADAMTS_ADAMTS-like"/>
</dbReference>
<dbReference type="InterPro" id="IPR036383">
    <property type="entry name" value="TSP1_rpt_sf"/>
</dbReference>